<dbReference type="InParanoid" id="A0A4V6PFD2"/>
<comment type="subcellular location">
    <subcellularLocation>
        <location evidence="1">Periplasm</location>
    </subcellularLocation>
</comment>
<organism evidence="6 7">
    <name type="scientific">Jiangella asiatica</name>
    <dbReference type="NCBI Taxonomy" id="2530372"/>
    <lineage>
        <taxon>Bacteria</taxon>
        <taxon>Bacillati</taxon>
        <taxon>Actinomycetota</taxon>
        <taxon>Actinomycetes</taxon>
        <taxon>Jiangellales</taxon>
        <taxon>Jiangellaceae</taxon>
        <taxon>Jiangella</taxon>
    </lineage>
</organism>
<dbReference type="RefSeq" id="WP_131900148.1">
    <property type="nucleotide sequence ID" value="NZ_SMKZ01000053.1"/>
</dbReference>
<feature type="signal peptide" evidence="4">
    <location>
        <begin position="1"/>
        <end position="26"/>
    </location>
</feature>
<comment type="caution">
    <text evidence="6">The sequence shown here is derived from an EMBL/GenBank/DDBJ whole genome shotgun (WGS) entry which is preliminary data.</text>
</comment>
<feature type="chain" id="PRO_5021020796" description="SsuA/THI5-like domain-containing protein" evidence="4">
    <location>
        <begin position="27"/>
        <end position="347"/>
    </location>
</feature>
<sequence length="347" mass="36991">MNTISAGRRARFVLAGALAVPLAATACGGEDAGTTSDGTAEIRLATVPNLVGWSVWGAQDLGFFEENDLEVTSLEVFDSGPPIVETGLAGEWDVAFLGSPPAIVAGEKWDLKIAGVQNEEAGNIILYVREGEVDLDDPAPDLTGKQALVVGSSLGEQVYQACLESLGMQPDDMELVPLEPPQIANSFTAGDGTVAQVWSELVERMDAEGFERLCTGTDAGTEVYTVFVVHPDFAAEQPEAAARAIEAIFDANELLKNDLDGAMESLLAFYAENGVDLTEEDIRAESERHDWYSLEESTELLSSGHAADVLGATAEFFVTKGQYDEVPEFDFLAPDIAEAAVDYRGEG</sequence>
<evidence type="ECO:0000313" key="6">
    <source>
        <dbReference type="EMBL" id="TDE00208.1"/>
    </source>
</evidence>
<protein>
    <recommendedName>
        <fullName evidence="5">SsuA/THI5-like domain-containing protein</fullName>
    </recommendedName>
</protein>
<evidence type="ECO:0000256" key="2">
    <source>
        <dbReference type="ARBA" id="ARBA00010742"/>
    </source>
</evidence>
<reference evidence="6 7" key="1">
    <citation type="submission" date="2019-03" db="EMBL/GenBank/DDBJ databases">
        <title>Draft genome sequences of novel Actinobacteria.</title>
        <authorList>
            <person name="Sahin N."/>
            <person name="Ay H."/>
            <person name="Saygin H."/>
        </authorList>
    </citation>
    <scope>NUCLEOTIDE SEQUENCE [LARGE SCALE GENOMIC DNA]</scope>
    <source>
        <strain evidence="6 7">5K138</strain>
    </source>
</reference>
<dbReference type="Proteomes" id="UP000294739">
    <property type="component" value="Unassembled WGS sequence"/>
</dbReference>
<comment type="similarity">
    <text evidence="2">Belongs to the bacterial solute-binding protein SsuA/TauA family.</text>
</comment>
<dbReference type="AlphaFoldDB" id="A0A4V6PFD2"/>
<dbReference type="Gene3D" id="3.40.190.10">
    <property type="entry name" value="Periplasmic binding protein-like II"/>
    <property type="match status" value="2"/>
</dbReference>
<evidence type="ECO:0000256" key="1">
    <source>
        <dbReference type="ARBA" id="ARBA00004418"/>
    </source>
</evidence>
<evidence type="ECO:0000256" key="3">
    <source>
        <dbReference type="ARBA" id="ARBA00022729"/>
    </source>
</evidence>
<proteinExistence type="inferred from homology"/>
<dbReference type="PANTHER" id="PTHR30024">
    <property type="entry name" value="ALIPHATIC SULFONATES-BINDING PROTEIN-RELATED"/>
    <property type="match status" value="1"/>
</dbReference>
<gene>
    <name evidence="6" type="ORF">E1269_26205</name>
</gene>
<evidence type="ECO:0000256" key="4">
    <source>
        <dbReference type="SAM" id="SignalP"/>
    </source>
</evidence>
<accession>A0A4V6PFD2</accession>
<feature type="domain" description="SsuA/THI5-like" evidence="5">
    <location>
        <begin position="58"/>
        <end position="254"/>
    </location>
</feature>
<name>A0A4V6PFD2_9ACTN</name>
<dbReference type="OrthoDB" id="506341at2"/>
<dbReference type="SUPFAM" id="SSF53850">
    <property type="entry name" value="Periplasmic binding protein-like II"/>
    <property type="match status" value="1"/>
</dbReference>
<evidence type="ECO:0000259" key="5">
    <source>
        <dbReference type="Pfam" id="PF09084"/>
    </source>
</evidence>
<evidence type="ECO:0000313" key="7">
    <source>
        <dbReference type="Proteomes" id="UP000294739"/>
    </source>
</evidence>
<dbReference type="Pfam" id="PF09084">
    <property type="entry name" value="NMT1"/>
    <property type="match status" value="1"/>
</dbReference>
<keyword evidence="3 4" id="KW-0732">Signal</keyword>
<keyword evidence="7" id="KW-1185">Reference proteome</keyword>
<dbReference type="InterPro" id="IPR015168">
    <property type="entry name" value="SsuA/THI5"/>
</dbReference>
<dbReference type="EMBL" id="SMKZ01000053">
    <property type="protein sequence ID" value="TDE00208.1"/>
    <property type="molecule type" value="Genomic_DNA"/>
</dbReference>
<dbReference type="PANTHER" id="PTHR30024:SF47">
    <property type="entry name" value="TAURINE-BINDING PERIPLASMIC PROTEIN"/>
    <property type="match status" value="1"/>
</dbReference>
<dbReference type="GO" id="GO:0042597">
    <property type="term" value="C:periplasmic space"/>
    <property type="evidence" value="ECO:0007669"/>
    <property type="project" value="UniProtKB-SubCell"/>
</dbReference>